<keyword evidence="4 7" id="KW-0812">Transmembrane</keyword>
<feature type="transmembrane region" description="Helical" evidence="7">
    <location>
        <begin position="281"/>
        <end position="309"/>
    </location>
</feature>
<dbReference type="Gene3D" id="1.10.3720.10">
    <property type="entry name" value="MetI-like"/>
    <property type="match status" value="1"/>
</dbReference>
<sequence>MTDTEATTTGPPGAPPVGRRRSGHRRRPVTARVPPVVWLLLLVPLAIELFWVFWPAFNSFQLSFTRWYGVGPAEPIGLKNYQNLLHDPIFKTAFENNIIWAIAFGGLSVIIGLALALALNRPRRGVGVYRSAIYLPMVFALAVTGLFWRVLYQPDGPINTVLAAIGIDTGQHQWLADPNTALAAILIAALWRQAGYIMVLYLAGLKGCDPTLEEAAAVDGASWWQRFRFIVFPQLRNVNTVIFAVTVIDSLRTFDIVWAMTRGGPYNSTQLLSTYMYQVGFTLVNLGYGSALAVVIFLLAIAFIITYLVRATREE</sequence>
<feature type="transmembrane region" description="Helical" evidence="7">
    <location>
        <begin position="98"/>
        <end position="119"/>
    </location>
</feature>
<evidence type="ECO:0000256" key="2">
    <source>
        <dbReference type="ARBA" id="ARBA00022448"/>
    </source>
</evidence>
<dbReference type="Proteomes" id="UP001501490">
    <property type="component" value="Unassembled WGS sequence"/>
</dbReference>
<evidence type="ECO:0000256" key="6">
    <source>
        <dbReference type="ARBA" id="ARBA00023136"/>
    </source>
</evidence>
<feature type="domain" description="ABC transmembrane type-1" evidence="9">
    <location>
        <begin position="94"/>
        <end position="309"/>
    </location>
</feature>
<reference evidence="11" key="1">
    <citation type="journal article" date="2019" name="Int. J. Syst. Evol. Microbiol.">
        <title>The Global Catalogue of Microorganisms (GCM) 10K type strain sequencing project: providing services to taxonomists for standard genome sequencing and annotation.</title>
        <authorList>
            <consortium name="The Broad Institute Genomics Platform"/>
            <consortium name="The Broad Institute Genome Sequencing Center for Infectious Disease"/>
            <person name="Wu L."/>
            <person name="Ma J."/>
        </authorList>
    </citation>
    <scope>NUCLEOTIDE SEQUENCE [LARGE SCALE GENOMIC DNA]</scope>
    <source>
        <strain evidence="11">JCM 16929</strain>
    </source>
</reference>
<keyword evidence="3" id="KW-1003">Cell membrane</keyword>
<dbReference type="InterPro" id="IPR000515">
    <property type="entry name" value="MetI-like"/>
</dbReference>
<dbReference type="CDD" id="cd06261">
    <property type="entry name" value="TM_PBP2"/>
    <property type="match status" value="1"/>
</dbReference>
<gene>
    <name evidence="10" type="ORF">GCM10022236_21030</name>
</gene>
<dbReference type="PANTHER" id="PTHR30193">
    <property type="entry name" value="ABC TRANSPORTER PERMEASE PROTEIN"/>
    <property type="match status" value="1"/>
</dbReference>
<keyword evidence="2 7" id="KW-0813">Transport</keyword>
<accession>A0ABP6ZW85</accession>
<evidence type="ECO:0000256" key="8">
    <source>
        <dbReference type="SAM" id="MobiDB-lite"/>
    </source>
</evidence>
<feature type="compositionally biased region" description="Low complexity" evidence="8">
    <location>
        <begin position="1"/>
        <end position="11"/>
    </location>
</feature>
<keyword evidence="11" id="KW-1185">Reference proteome</keyword>
<evidence type="ECO:0000256" key="1">
    <source>
        <dbReference type="ARBA" id="ARBA00004651"/>
    </source>
</evidence>
<keyword evidence="5 7" id="KW-1133">Transmembrane helix</keyword>
<comment type="subcellular location">
    <subcellularLocation>
        <location evidence="1 7">Cell membrane</location>
        <topology evidence="1 7">Multi-pass membrane protein</topology>
    </subcellularLocation>
</comment>
<dbReference type="InterPro" id="IPR051393">
    <property type="entry name" value="ABC_transporter_permease"/>
</dbReference>
<evidence type="ECO:0000256" key="7">
    <source>
        <dbReference type="RuleBase" id="RU363032"/>
    </source>
</evidence>
<keyword evidence="6 7" id="KW-0472">Membrane</keyword>
<evidence type="ECO:0000256" key="3">
    <source>
        <dbReference type="ARBA" id="ARBA00022475"/>
    </source>
</evidence>
<protein>
    <submittedName>
        <fullName evidence="10">Sugar ABC transporter permease</fullName>
    </submittedName>
</protein>
<evidence type="ECO:0000313" key="10">
    <source>
        <dbReference type="EMBL" id="GAA3618515.1"/>
    </source>
</evidence>
<proteinExistence type="inferred from homology"/>
<name>A0ABP6ZW85_9ACTN</name>
<feature type="transmembrane region" description="Helical" evidence="7">
    <location>
        <begin position="29"/>
        <end position="54"/>
    </location>
</feature>
<evidence type="ECO:0000256" key="4">
    <source>
        <dbReference type="ARBA" id="ARBA00022692"/>
    </source>
</evidence>
<dbReference type="RefSeq" id="WP_344804169.1">
    <property type="nucleotide sequence ID" value="NZ_BAABAB010000014.1"/>
</dbReference>
<dbReference type="Pfam" id="PF00528">
    <property type="entry name" value="BPD_transp_1"/>
    <property type="match status" value="1"/>
</dbReference>
<organism evidence="10 11">
    <name type="scientific">Microlunatus ginsengisoli</name>
    <dbReference type="NCBI Taxonomy" id="363863"/>
    <lineage>
        <taxon>Bacteria</taxon>
        <taxon>Bacillati</taxon>
        <taxon>Actinomycetota</taxon>
        <taxon>Actinomycetes</taxon>
        <taxon>Propionibacteriales</taxon>
        <taxon>Propionibacteriaceae</taxon>
        <taxon>Microlunatus</taxon>
    </lineage>
</organism>
<dbReference type="PROSITE" id="PS50928">
    <property type="entry name" value="ABC_TM1"/>
    <property type="match status" value="1"/>
</dbReference>
<dbReference type="EMBL" id="BAABAB010000014">
    <property type="protein sequence ID" value="GAA3618515.1"/>
    <property type="molecule type" value="Genomic_DNA"/>
</dbReference>
<feature type="region of interest" description="Disordered" evidence="8">
    <location>
        <begin position="1"/>
        <end position="26"/>
    </location>
</feature>
<dbReference type="SUPFAM" id="SSF161098">
    <property type="entry name" value="MetI-like"/>
    <property type="match status" value="1"/>
</dbReference>
<comment type="caution">
    <text evidence="10">The sequence shown here is derived from an EMBL/GenBank/DDBJ whole genome shotgun (WGS) entry which is preliminary data.</text>
</comment>
<evidence type="ECO:0000256" key="5">
    <source>
        <dbReference type="ARBA" id="ARBA00022989"/>
    </source>
</evidence>
<evidence type="ECO:0000259" key="9">
    <source>
        <dbReference type="PROSITE" id="PS50928"/>
    </source>
</evidence>
<feature type="transmembrane region" description="Helical" evidence="7">
    <location>
        <begin position="131"/>
        <end position="151"/>
    </location>
</feature>
<evidence type="ECO:0000313" key="11">
    <source>
        <dbReference type="Proteomes" id="UP001501490"/>
    </source>
</evidence>
<comment type="similarity">
    <text evidence="7">Belongs to the binding-protein-dependent transport system permease family.</text>
</comment>
<dbReference type="InterPro" id="IPR035906">
    <property type="entry name" value="MetI-like_sf"/>
</dbReference>
<feature type="transmembrane region" description="Helical" evidence="7">
    <location>
        <begin position="181"/>
        <end position="203"/>
    </location>
</feature>
<dbReference type="PANTHER" id="PTHR30193:SF37">
    <property type="entry name" value="INNER MEMBRANE ABC TRANSPORTER PERMEASE PROTEIN YCJO"/>
    <property type="match status" value="1"/>
</dbReference>